<dbReference type="InterPro" id="IPR011990">
    <property type="entry name" value="TPR-like_helical_dom_sf"/>
</dbReference>
<dbReference type="AlphaFoldDB" id="A0A540VMY8"/>
<comment type="caution">
    <text evidence="3">The sequence shown here is derived from an EMBL/GenBank/DDBJ whole genome shotgun (WGS) entry which is preliminary data.</text>
</comment>
<feature type="transmembrane region" description="Helical" evidence="2">
    <location>
        <begin position="24"/>
        <end position="46"/>
    </location>
</feature>
<dbReference type="Gene3D" id="1.25.40.10">
    <property type="entry name" value="Tetratricopeptide repeat domain"/>
    <property type="match status" value="1"/>
</dbReference>
<feature type="transmembrane region" description="Helical" evidence="2">
    <location>
        <begin position="78"/>
        <end position="96"/>
    </location>
</feature>
<accession>A0A540VMY8</accession>
<reference evidence="3 4" key="1">
    <citation type="submission" date="2019-06" db="EMBL/GenBank/DDBJ databases">
        <title>Metagenome assembled Genome of Spiribacter salinus SL48-SHIP from the microbial mat of Salt Lake 48 (Novosibirsk region, Russia).</title>
        <authorList>
            <person name="Shipova A."/>
            <person name="Rozanov A.S."/>
            <person name="Bryanskaya A.V."/>
            <person name="Peltek S.E."/>
        </authorList>
    </citation>
    <scope>NUCLEOTIDE SEQUENCE [LARGE SCALE GENOMIC DNA]</scope>
    <source>
        <strain evidence="3">SL48-SHIP-2</strain>
    </source>
</reference>
<dbReference type="Proteomes" id="UP000315400">
    <property type="component" value="Unassembled WGS sequence"/>
</dbReference>
<evidence type="ECO:0000256" key="2">
    <source>
        <dbReference type="SAM" id="Phobius"/>
    </source>
</evidence>
<dbReference type="EMBL" id="VIFK01000274">
    <property type="protein sequence ID" value="TQE98130.1"/>
    <property type="molecule type" value="Genomic_DNA"/>
</dbReference>
<protein>
    <recommendedName>
        <fullName evidence="5">Tetratricopeptide repeat protein</fullName>
    </recommendedName>
</protein>
<feature type="region of interest" description="Disordered" evidence="1">
    <location>
        <begin position="295"/>
        <end position="314"/>
    </location>
</feature>
<dbReference type="SUPFAM" id="SSF48452">
    <property type="entry name" value="TPR-like"/>
    <property type="match status" value="1"/>
</dbReference>
<evidence type="ECO:0008006" key="5">
    <source>
        <dbReference type="Google" id="ProtNLM"/>
    </source>
</evidence>
<sequence length="358" mass="39698">MPALLGVVALAVSAIKLRRRLPLYAAGIRFFLVGHLLESTFIPLELYFEHRNYLAGALLWLPVGGACFALGYRPWAPPVLMVAIVLVLAPLTHFRATTWGDPETLALTVTRENSESHWAYRFAASAFHKAGHPVEALMVLRNASERLPHHLPTVMHLAQQECYVTTIRDETLDTLRTASKRYLYHGNDFRQFDAFQEAARNPQCSKLSPGLAETIISNSLNNVPDRGQRHGQDKQQLHHLLGVIAIETRRACEAYERFRQSLEAYYDANAATRQAVLLAEAGLLNEALQHLESFKNQESASGGPLSSGTRPLTGRILTEDIGRQIRERWQELGRPGSQCPGGIRAPAQAAVGDRAGDN</sequence>
<feature type="region of interest" description="Disordered" evidence="1">
    <location>
        <begin position="332"/>
        <end position="358"/>
    </location>
</feature>
<feature type="transmembrane region" description="Helical" evidence="2">
    <location>
        <begin position="53"/>
        <end position="72"/>
    </location>
</feature>
<gene>
    <name evidence="3" type="ORF">FKY71_15460</name>
</gene>
<name>A0A540VMY8_9GAMM</name>
<evidence type="ECO:0000313" key="3">
    <source>
        <dbReference type="EMBL" id="TQE98130.1"/>
    </source>
</evidence>
<keyword evidence="2" id="KW-0812">Transmembrane</keyword>
<keyword evidence="2" id="KW-0472">Membrane</keyword>
<organism evidence="3 4">
    <name type="scientific">Spiribacter salinus</name>
    <dbReference type="NCBI Taxonomy" id="1335746"/>
    <lineage>
        <taxon>Bacteria</taxon>
        <taxon>Pseudomonadati</taxon>
        <taxon>Pseudomonadota</taxon>
        <taxon>Gammaproteobacteria</taxon>
        <taxon>Chromatiales</taxon>
        <taxon>Ectothiorhodospiraceae</taxon>
        <taxon>Spiribacter</taxon>
    </lineage>
</organism>
<evidence type="ECO:0000256" key="1">
    <source>
        <dbReference type="SAM" id="MobiDB-lite"/>
    </source>
</evidence>
<evidence type="ECO:0000313" key="4">
    <source>
        <dbReference type="Proteomes" id="UP000315400"/>
    </source>
</evidence>
<proteinExistence type="predicted"/>
<feature type="compositionally biased region" description="Polar residues" evidence="1">
    <location>
        <begin position="295"/>
        <end position="310"/>
    </location>
</feature>
<keyword evidence="2" id="KW-1133">Transmembrane helix</keyword>